<protein>
    <submittedName>
        <fullName evidence="1">Uncharacterized protein</fullName>
    </submittedName>
</protein>
<evidence type="ECO:0000313" key="1">
    <source>
        <dbReference type="EMBL" id="JAD39626.1"/>
    </source>
</evidence>
<reference evidence="1" key="1">
    <citation type="submission" date="2014-09" db="EMBL/GenBank/DDBJ databases">
        <authorList>
            <person name="Magalhaes I.L.F."/>
            <person name="Oliveira U."/>
            <person name="Santos F.R."/>
            <person name="Vidigal T.H.D.A."/>
            <person name="Brescovit A.D."/>
            <person name="Santos A.J."/>
        </authorList>
    </citation>
    <scope>NUCLEOTIDE SEQUENCE</scope>
    <source>
        <tissue evidence="1">Shoot tissue taken approximately 20 cm above the soil surface</tissue>
    </source>
</reference>
<dbReference type="AlphaFoldDB" id="A0A0A8ZLH1"/>
<dbReference type="EMBL" id="GBRH01258269">
    <property type="protein sequence ID" value="JAD39626.1"/>
    <property type="molecule type" value="Transcribed_RNA"/>
</dbReference>
<accession>A0A0A8ZLH1</accession>
<sequence length="21" mass="2498">MRKIKFVSTQRTSRIPVSTFD</sequence>
<proteinExistence type="predicted"/>
<reference evidence="1" key="2">
    <citation type="journal article" date="2015" name="Data Brief">
        <title>Shoot transcriptome of the giant reed, Arundo donax.</title>
        <authorList>
            <person name="Barrero R.A."/>
            <person name="Guerrero F.D."/>
            <person name="Moolhuijzen P."/>
            <person name="Goolsby J.A."/>
            <person name="Tidwell J."/>
            <person name="Bellgard S.E."/>
            <person name="Bellgard M.I."/>
        </authorList>
    </citation>
    <scope>NUCLEOTIDE SEQUENCE</scope>
    <source>
        <tissue evidence="1">Shoot tissue taken approximately 20 cm above the soil surface</tissue>
    </source>
</reference>
<name>A0A0A8ZLH1_ARUDO</name>
<organism evidence="1">
    <name type="scientific">Arundo donax</name>
    <name type="common">Giant reed</name>
    <name type="synonym">Donax arundinaceus</name>
    <dbReference type="NCBI Taxonomy" id="35708"/>
    <lineage>
        <taxon>Eukaryota</taxon>
        <taxon>Viridiplantae</taxon>
        <taxon>Streptophyta</taxon>
        <taxon>Embryophyta</taxon>
        <taxon>Tracheophyta</taxon>
        <taxon>Spermatophyta</taxon>
        <taxon>Magnoliopsida</taxon>
        <taxon>Liliopsida</taxon>
        <taxon>Poales</taxon>
        <taxon>Poaceae</taxon>
        <taxon>PACMAD clade</taxon>
        <taxon>Arundinoideae</taxon>
        <taxon>Arundineae</taxon>
        <taxon>Arundo</taxon>
    </lineage>
</organism>